<sequence length="669" mass="68790">MKSLNKKVSKAVSALAVAIALVGCDSGGGGDLSGLALAGLGGDTTYAKASILAKVQKTGPAALGVGSAATTVRPEVAREAVFVKISTSHDFTTTSSAAGTAAGADNGDFAVVVSVPSQTATLKATVYTLRELTCEELDKSRSAAGNVAAAWDVDTTGGRCGLYNSGVAASDERRADYDAILDKSSNYTTVLGTFELQFNIDPSDTTLPGTVTVINESGVDITPANGQTDTPYAVVAIVGEYSNPNATVGENKCDSIGNPTILSGTITSNRTLGAFTLLRGTVFVKNGATVTVPAGAVVYGERGSSLFFVGGSLVTNGTAANPVCFTSAQARGSRFPGDWGGITIVGSGNNTRAAKATTEGTTPQAYPLSSGTGSATLNYTIVEFAGTEVAVGDELNGISQYAVNSGNYNFVQVHRGLDDSYEWWGGGNGSSSPDNDTLANVATRSFRGKFMIGSGSMDDDFDMDEGFSGALKYIVSVKYPKVCGGSPSTDPGAMEMDGNDNSTTGKLRTLASYPNNSSNPYVDYYTLLGVNENGSYAERHREGMLGKFQHGLAYGFKQNIKCENTAGFSASSSVIDTLVSDTAPTADSAGSCTSPGRDQTLVAAPVVSIADTQANCGFLGFKPDLQSVAAQNTRGGVPAGTLSDFDGTTTLTPTGGNTWYSGWTVWRAR</sequence>
<name>A0A4R9HA64_9LEPT</name>
<dbReference type="PANTHER" id="PTHR41339:SF1">
    <property type="entry name" value="SECRETED PROTEIN"/>
    <property type="match status" value="1"/>
</dbReference>
<evidence type="ECO:0000313" key="1">
    <source>
        <dbReference type="EMBL" id="TGK43417.1"/>
    </source>
</evidence>
<dbReference type="AlphaFoldDB" id="A0A4R9HA64"/>
<comment type="caution">
    <text evidence="1">The sequence shown here is derived from an EMBL/GenBank/DDBJ whole genome shotgun (WGS) entry which is preliminary data.</text>
</comment>
<accession>A0A4R9HA64</accession>
<evidence type="ECO:0008006" key="3">
    <source>
        <dbReference type="Google" id="ProtNLM"/>
    </source>
</evidence>
<dbReference type="PROSITE" id="PS51257">
    <property type="entry name" value="PROKAR_LIPOPROTEIN"/>
    <property type="match status" value="1"/>
</dbReference>
<keyword evidence="2" id="KW-1185">Reference proteome</keyword>
<proteinExistence type="predicted"/>
<dbReference type="EMBL" id="RQEY01000005">
    <property type="protein sequence ID" value="TGK43417.1"/>
    <property type="molecule type" value="Genomic_DNA"/>
</dbReference>
<gene>
    <name evidence="1" type="ORF">EHO65_01875</name>
</gene>
<organism evidence="1 2">
    <name type="scientific">Leptospira andrefontaineae</name>
    <dbReference type="NCBI Taxonomy" id="2484976"/>
    <lineage>
        <taxon>Bacteria</taxon>
        <taxon>Pseudomonadati</taxon>
        <taxon>Spirochaetota</taxon>
        <taxon>Spirochaetia</taxon>
        <taxon>Leptospirales</taxon>
        <taxon>Leptospiraceae</taxon>
        <taxon>Leptospira</taxon>
    </lineage>
</organism>
<dbReference type="OrthoDB" id="318778at2"/>
<dbReference type="RefSeq" id="WP_135772531.1">
    <property type="nucleotide sequence ID" value="NZ_RQEY01000005.1"/>
</dbReference>
<dbReference type="Proteomes" id="UP000298097">
    <property type="component" value="Unassembled WGS sequence"/>
</dbReference>
<reference evidence="1" key="1">
    <citation type="journal article" date="2019" name="PLoS Negl. Trop. Dis.">
        <title>Revisiting the worldwide diversity of Leptospira species in the environment.</title>
        <authorList>
            <person name="Vincent A.T."/>
            <person name="Schiettekatte O."/>
            <person name="Bourhy P."/>
            <person name="Veyrier F.J."/>
            <person name="Picardeau M."/>
        </authorList>
    </citation>
    <scope>NUCLEOTIDE SEQUENCE [LARGE SCALE GENOMIC DNA]</scope>
    <source>
        <strain evidence="1">201800301</strain>
    </source>
</reference>
<dbReference type="PANTHER" id="PTHR41339">
    <property type="entry name" value="LIPL48"/>
    <property type="match status" value="1"/>
</dbReference>
<evidence type="ECO:0000313" key="2">
    <source>
        <dbReference type="Proteomes" id="UP000298097"/>
    </source>
</evidence>
<protein>
    <recommendedName>
        <fullName evidence="3">Lipoprotein</fullName>
    </recommendedName>
</protein>